<evidence type="ECO:0000313" key="3">
    <source>
        <dbReference type="EMBL" id="RDX39687.1"/>
    </source>
</evidence>
<feature type="transmembrane region" description="Helical" evidence="2">
    <location>
        <begin position="107"/>
        <end position="128"/>
    </location>
</feature>
<dbReference type="STRING" id="139420.A0A371CHC5"/>
<evidence type="ECO:0000256" key="2">
    <source>
        <dbReference type="SAM" id="Phobius"/>
    </source>
</evidence>
<dbReference type="EMBL" id="KZ857678">
    <property type="protein sequence ID" value="RDX39687.1"/>
    <property type="molecule type" value="Genomic_DNA"/>
</dbReference>
<accession>A0A371CHC5</accession>
<evidence type="ECO:0000256" key="1">
    <source>
        <dbReference type="SAM" id="MobiDB-lite"/>
    </source>
</evidence>
<dbReference type="OrthoDB" id="3357846at2759"/>
<keyword evidence="4" id="KW-1185">Reference proteome</keyword>
<reference evidence="3 4" key="1">
    <citation type="journal article" date="2018" name="Biotechnol. Biofuels">
        <title>Integrative visual omics of the white-rot fungus Polyporus brumalis exposes the biotechnological potential of its oxidative enzymes for delignifying raw plant biomass.</title>
        <authorList>
            <person name="Miyauchi S."/>
            <person name="Rancon A."/>
            <person name="Drula E."/>
            <person name="Hage H."/>
            <person name="Chaduli D."/>
            <person name="Favel A."/>
            <person name="Grisel S."/>
            <person name="Henrissat B."/>
            <person name="Herpoel-Gimbert I."/>
            <person name="Ruiz-Duenas F.J."/>
            <person name="Chevret D."/>
            <person name="Hainaut M."/>
            <person name="Lin J."/>
            <person name="Wang M."/>
            <person name="Pangilinan J."/>
            <person name="Lipzen A."/>
            <person name="Lesage-Meessen L."/>
            <person name="Navarro D."/>
            <person name="Riley R."/>
            <person name="Grigoriev I.V."/>
            <person name="Zhou S."/>
            <person name="Raouche S."/>
            <person name="Rosso M.N."/>
        </authorList>
    </citation>
    <scope>NUCLEOTIDE SEQUENCE [LARGE SCALE GENOMIC DNA]</scope>
    <source>
        <strain evidence="3 4">BRFM 1820</strain>
    </source>
</reference>
<feature type="region of interest" description="Disordered" evidence="1">
    <location>
        <begin position="1"/>
        <end position="42"/>
    </location>
</feature>
<evidence type="ECO:0000313" key="4">
    <source>
        <dbReference type="Proteomes" id="UP000256964"/>
    </source>
</evidence>
<sequence>MAFSPSSDARPDEHLPPSHDPDRPDISFPFTTTDTERGGFTDEYRTTTKTGYITADLALRPVPSHLHRLPHVLADPEKALRLKQVKLVTWLENDPEDPRNWSNAYKWYITSVCAVSVVQIAFATAIIAGDFGGVMKEF</sequence>
<keyword evidence="2" id="KW-0812">Transmembrane</keyword>
<name>A0A371CHC5_9APHY</name>
<organism evidence="3 4">
    <name type="scientific">Lentinus brumalis</name>
    <dbReference type="NCBI Taxonomy" id="2498619"/>
    <lineage>
        <taxon>Eukaryota</taxon>
        <taxon>Fungi</taxon>
        <taxon>Dikarya</taxon>
        <taxon>Basidiomycota</taxon>
        <taxon>Agaricomycotina</taxon>
        <taxon>Agaricomycetes</taxon>
        <taxon>Polyporales</taxon>
        <taxon>Polyporaceae</taxon>
        <taxon>Lentinus</taxon>
    </lineage>
</organism>
<feature type="compositionally biased region" description="Basic and acidic residues" evidence="1">
    <location>
        <begin position="9"/>
        <end position="25"/>
    </location>
</feature>
<gene>
    <name evidence="3" type="ORF">OH76DRAFT_1367272</name>
</gene>
<keyword evidence="2" id="KW-1133">Transmembrane helix</keyword>
<keyword evidence="2" id="KW-0472">Membrane</keyword>
<dbReference type="AlphaFoldDB" id="A0A371CHC5"/>
<dbReference type="Proteomes" id="UP000256964">
    <property type="component" value="Unassembled WGS sequence"/>
</dbReference>
<feature type="non-terminal residue" evidence="3">
    <location>
        <position position="138"/>
    </location>
</feature>
<proteinExistence type="predicted"/>
<protein>
    <submittedName>
        <fullName evidence="3">Uncharacterized protein</fullName>
    </submittedName>
</protein>